<dbReference type="EMBL" id="JBHSGB010000006">
    <property type="protein sequence ID" value="MFC4654923.1"/>
    <property type="molecule type" value="Genomic_DNA"/>
</dbReference>
<gene>
    <name evidence="2" type="ORF">ACFO3I_07850</name>
</gene>
<dbReference type="InterPro" id="IPR051531">
    <property type="entry name" value="N-acetyltransferase"/>
</dbReference>
<feature type="domain" description="N-acetyltransferase" evidence="1">
    <location>
        <begin position="7"/>
        <end position="165"/>
    </location>
</feature>
<dbReference type="Proteomes" id="UP001595962">
    <property type="component" value="Unassembled WGS sequence"/>
</dbReference>
<keyword evidence="2" id="KW-0808">Transferase</keyword>
<dbReference type="Gene3D" id="3.40.630.30">
    <property type="match status" value="1"/>
</dbReference>
<evidence type="ECO:0000313" key="2">
    <source>
        <dbReference type="EMBL" id="MFC4654923.1"/>
    </source>
</evidence>
<dbReference type="InterPro" id="IPR016181">
    <property type="entry name" value="Acyl_CoA_acyltransferase"/>
</dbReference>
<sequence>MLTTERLIIRPLTLDDAAFALALYNEPSFLQYIGDKGVRTLEDARTNLEQGALASYQTYGFGMYKVLLQDGTAIGLCGLIQRDFLPVPDLGYAYFPQFTGQGYALEAAQAVVAYARTLQLTELQAIVSPQNLASKKLLEKVGMLPIAPVLVPHKNEWVDAYQLQL</sequence>
<reference evidence="3" key="1">
    <citation type="journal article" date="2019" name="Int. J. Syst. Evol. Microbiol.">
        <title>The Global Catalogue of Microorganisms (GCM) 10K type strain sequencing project: providing services to taxonomists for standard genome sequencing and annotation.</title>
        <authorList>
            <consortium name="The Broad Institute Genomics Platform"/>
            <consortium name="The Broad Institute Genome Sequencing Center for Infectious Disease"/>
            <person name="Wu L."/>
            <person name="Ma J."/>
        </authorList>
    </citation>
    <scope>NUCLEOTIDE SEQUENCE [LARGE SCALE GENOMIC DNA]</scope>
    <source>
        <strain evidence="3">DT28</strain>
    </source>
</reference>
<dbReference type="PANTHER" id="PTHR43792">
    <property type="entry name" value="GNAT FAMILY, PUTATIVE (AFU_ORTHOLOGUE AFUA_3G00765)-RELATED-RELATED"/>
    <property type="match status" value="1"/>
</dbReference>
<organism evidence="2 3">
    <name type="scientific">Rheinheimera marina</name>
    <dbReference type="NCBI Taxonomy" id="1774958"/>
    <lineage>
        <taxon>Bacteria</taxon>
        <taxon>Pseudomonadati</taxon>
        <taxon>Pseudomonadota</taxon>
        <taxon>Gammaproteobacteria</taxon>
        <taxon>Chromatiales</taxon>
        <taxon>Chromatiaceae</taxon>
        <taxon>Rheinheimera</taxon>
    </lineage>
</organism>
<keyword evidence="2" id="KW-0012">Acyltransferase</keyword>
<protein>
    <submittedName>
        <fullName evidence="2">GNAT family N-acetyltransferase</fullName>
        <ecNumber evidence="2">2.3.-.-</ecNumber>
    </submittedName>
</protein>
<accession>A0ABV9JKY1</accession>
<dbReference type="RefSeq" id="WP_377333102.1">
    <property type="nucleotide sequence ID" value="NZ_JBHSGB010000006.1"/>
</dbReference>
<proteinExistence type="predicted"/>
<evidence type="ECO:0000259" key="1">
    <source>
        <dbReference type="PROSITE" id="PS51186"/>
    </source>
</evidence>
<dbReference type="GO" id="GO:0016746">
    <property type="term" value="F:acyltransferase activity"/>
    <property type="evidence" value="ECO:0007669"/>
    <property type="project" value="UniProtKB-KW"/>
</dbReference>
<dbReference type="InterPro" id="IPR000182">
    <property type="entry name" value="GNAT_dom"/>
</dbReference>
<evidence type="ECO:0000313" key="3">
    <source>
        <dbReference type="Proteomes" id="UP001595962"/>
    </source>
</evidence>
<name>A0ABV9JKY1_9GAMM</name>
<dbReference type="PROSITE" id="PS51186">
    <property type="entry name" value="GNAT"/>
    <property type="match status" value="1"/>
</dbReference>
<dbReference type="PANTHER" id="PTHR43792:SF1">
    <property type="entry name" value="N-ACETYLTRANSFERASE DOMAIN-CONTAINING PROTEIN"/>
    <property type="match status" value="1"/>
</dbReference>
<dbReference type="EC" id="2.3.-.-" evidence="2"/>
<comment type="caution">
    <text evidence="2">The sequence shown here is derived from an EMBL/GenBank/DDBJ whole genome shotgun (WGS) entry which is preliminary data.</text>
</comment>
<keyword evidence="3" id="KW-1185">Reference proteome</keyword>
<dbReference type="Pfam" id="PF13302">
    <property type="entry name" value="Acetyltransf_3"/>
    <property type="match status" value="1"/>
</dbReference>
<dbReference type="SUPFAM" id="SSF55729">
    <property type="entry name" value="Acyl-CoA N-acyltransferases (Nat)"/>
    <property type="match status" value="1"/>
</dbReference>